<dbReference type="Proteomes" id="UP000291116">
    <property type="component" value="Unassembled WGS sequence"/>
</dbReference>
<gene>
    <name evidence="1" type="ORF">PSNMU_V1.4_AUG-EV-PASAV3_0080100</name>
</gene>
<dbReference type="AlphaFoldDB" id="A0A448ZGE3"/>
<dbReference type="PANTHER" id="PTHR36971">
    <property type="entry name" value="UNNAMED PRODUCT"/>
    <property type="match status" value="1"/>
</dbReference>
<dbReference type="PANTHER" id="PTHR36971:SF1">
    <property type="entry name" value="METHYLTRANSFERASE DOMAIN-CONTAINING PROTEIN"/>
    <property type="match status" value="1"/>
</dbReference>
<dbReference type="OrthoDB" id="7459479at2759"/>
<protein>
    <recommendedName>
        <fullName evidence="3">Methyltransferase domain-containing protein</fullName>
    </recommendedName>
</protein>
<keyword evidence="2" id="KW-1185">Reference proteome</keyword>
<evidence type="ECO:0000313" key="2">
    <source>
        <dbReference type="Proteomes" id="UP000291116"/>
    </source>
</evidence>
<accession>A0A448ZGE3</accession>
<name>A0A448ZGE3_9STRA</name>
<evidence type="ECO:0000313" key="1">
    <source>
        <dbReference type="EMBL" id="VEU41105.1"/>
    </source>
</evidence>
<sequence length="408" mass="45900">MKLRGFITRRRCMGKNLAFADVLVEECDDESSILLSPPEQPPERKIEVMFQRGTPEAVWDSEIKPTNHEFPTKNSALPYGALVFLDVRVPAKGKIAYRVEAWKIKVNPKEGAIMTAREGRSEGVSCSIYLQKRCEAFSKFNGEFHKLGPKKKDVRKSNLEGESPLDNRNKMKASDVADFSHGTNKMKGMRATIFATWLVDTYGKDNLARGGGVLDVAGGKGKLSIQLALQGKIQSTVIDPLVRKHGKKFDPIGARRIKKAQAPHPTLLSKEFNRTTFLEISEQEDLVKNSSMLVGLHPDEPTEDILDMALQYEKNVAIVPCCVFPCFFPLRHLSDGKFVRTYEDFLEYLLAKDDRLRKHTLPFQGRNIVIYMNQNKAGSNSEISNLNSLSQCVKCTRNGQKDDDSCEQ</sequence>
<evidence type="ECO:0008006" key="3">
    <source>
        <dbReference type="Google" id="ProtNLM"/>
    </source>
</evidence>
<dbReference type="EMBL" id="CAACVS010000334">
    <property type="protein sequence ID" value="VEU41105.1"/>
    <property type="molecule type" value="Genomic_DNA"/>
</dbReference>
<proteinExistence type="predicted"/>
<reference evidence="1 2" key="1">
    <citation type="submission" date="2019-01" db="EMBL/GenBank/DDBJ databases">
        <authorList>
            <person name="Ferrante I. M."/>
        </authorList>
    </citation>
    <scope>NUCLEOTIDE SEQUENCE [LARGE SCALE GENOMIC DNA]</scope>
    <source>
        <strain evidence="1 2">B856</strain>
    </source>
</reference>
<organism evidence="1 2">
    <name type="scientific">Pseudo-nitzschia multistriata</name>
    <dbReference type="NCBI Taxonomy" id="183589"/>
    <lineage>
        <taxon>Eukaryota</taxon>
        <taxon>Sar</taxon>
        <taxon>Stramenopiles</taxon>
        <taxon>Ochrophyta</taxon>
        <taxon>Bacillariophyta</taxon>
        <taxon>Bacillariophyceae</taxon>
        <taxon>Bacillariophycidae</taxon>
        <taxon>Bacillariales</taxon>
        <taxon>Bacillariaceae</taxon>
        <taxon>Pseudo-nitzschia</taxon>
    </lineage>
</organism>